<feature type="transmembrane region" description="Helical" evidence="1">
    <location>
        <begin position="121"/>
        <end position="140"/>
    </location>
</feature>
<name>A0ABS8GSG0_9FLAO</name>
<gene>
    <name evidence="2" type="ORF">LLW17_09385</name>
</gene>
<protein>
    <recommendedName>
        <fullName evidence="4">Glycine zipper family protein</fullName>
    </recommendedName>
</protein>
<organism evidence="2 3">
    <name type="scientific">Leeuwenhoekiella parthenopeia</name>
    <dbReference type="NCBI Taxonomy" id="2890320"/>
    <lineage>
        <taxon>Bacteria</taxon>
        <taxon>Pseudomonadati</taxon>
        <taxon>Bacteroidota</taxon>
        <taxon>Flavobacteriia</taxon>
        <taxon>Flavobacteriales</taxon>
        <taxon>Flavobacteriaceae</taxon>
        <taxon>Leeuwenhoekiella</taxon>
    </lineage>
</organism>
<accession>A0ABS8GSG0</accession>
<evidence type="ECO:0000256" key="1">
    <source>
        <dbReference type="SAM" id="Phobius"/>
    </source>
</evidence>
<keyword evidence="1" id="KW-0812">Transmembrane</keyword>
<dbReference type="EMBL" id="JAJGMW010000010">
    <property type="protein sequence ID" value="MCC4212929.1"/>
    <property type="molecule type" value="Genomic_DNA"/>
</dbReference>
<proteinExistence type="predicted"/>
<dbReference type="Proteomes" id="UP001197770">
    <property type="component" value="Unassembled WGS sequence"/>
</dbReference>
<reference evidence="2 3" key="1">
    <citation type="submission" date="2021-11" db="EMBL/GenBank/DDBJ databases">
        <title>Seasonal and diel survey of microbial diversity of the Tyrrhenian coast.</title>
        <authorList>
            <person name="Gattoni G."/>
            <person name="Corral P."/>
        </authorList>
    </citation>
    <scope>NUCLEOTIDE SEQUENCE [LARGE SCALE GENOMIC DNA]</scope>
    <source>
        <strain evidence="2 3">Mr9</strain>
    </source>
</reference>
<keyword evidence="1" id="KW-1133">Transmembrane helix</keyword>
<keyword evidence="1" id="KW-0472">Membrane</keyword>
<evidence type="ECO:0008006" key="4">
    <source>
        <dbReference type="Google" id="ProtNLM"/>
    </source>
</evidence>
<sequence length="155" mass="17661">MKRNTFSLIKVSESRLDNSWLKFHLESFQNLIKSLESEQLKPETVAYINTEIERVNMEFKNEKRFKKQLVKAKSDLLIFLEKNENLVAKNHYRRLWMVVGLSAFGMPIGIIIGLLVGNIALLGVGLPLGMVAGTILGTRLDKKAAAENRQLDFTR</sequence>
<comment type="caution">
    <text evidence="2">The sequence shown here is derived from an EMBL/GenBank/DDBJ whole genome shotgun (WGS) entry which is preliminary data.</text>
</comment>
<dbReference type="RefSeq" id="WP_228229994.1">
    <property type="nucleotide sequence ID" value="NZ_JAJGMW010000010.1"/>
</dbReference>
<keyword evidence="3" id="KW-1185">Reference proteome</keyword>
<evidence type="ECO:0000313" key="2">
    <source>
        <dbReference type="EMBL" id="MCC4212929.1"/>
    </source>
</evidence>
<evidence type="ECO:0000313" key="3">
    <source>
        <dbReference type="Proteomes" id="UP001197770"/>
    </source>
</evidence>
<feature type="transmembrane region" description="Helical" evidence="1">
    <location>
        <begin position="95"/>
        <end position="115"/>
    </location>
</feature>